<comment type="caution">
    <text evidence="2">The sequence shown here is derived from an EMBL/GenBank/DDBJ whole genome shotgun (WGS) entry which is preliminary data.</text>
</comment>
<keyword evidence="1" id="KW-1133">Transmembrane helix</keyword>
<protein>
    <submittedName>
        <fullName evidence="2">Uncharacterized protein</fullName>
    </submittedName>
</protein>
<keyword evidence="1" id="KW-0472">Membrane</keyword>
<accession>A9DR94</accession>
<reference evidence="2 3" key="1">
    <citation type="journal article" date="2011" name="J. Bacteriol.">
        <title>Genome sequence of the algicidal bacterium Kordia algicida OT-1.</title>
        <authorList>
            <person name="Lee H.S."/>
            <person name="Kang S.G."/>
            <person name="Kwon K.K."/>
            <person name="Lee J.H."/>
            <person name="Kim S.J."/>
        </authorList>
    </citation>
    <scope>NUCLEOTIDE SEQUENCE [LARGE SCALE GENOMIC DNA]</scope>
    <source>
        <strain evidence="2 3">OT-1</strain>
    </source>
</reference>
<evidence type="ECO:0000256" key="1">
    <source>
        <dbReference type="SAM" id="Phobius"/>
    </source>
</evidence>
<keyword evidence="1" id="KW-0812">Transmembrane</keyword>
<proteinExistence type="predicted"/>
<name>A9DR94_9FLAO</name>
<dbReference type="STRING" id="391587.KAOT1_16393"/>
<dbReference type="HOGENOM" id="CLU_2046558_0_0_10"/>
<gene>
    <name evidence="2" type="ORF">KAOT1_16393</name>
</gene>
<keyword evidence="3" id="KW-1185">Reference proteome</keyword>
<evidence type="ECO:0000313" key="3">
    <source>
        <dbReference type="Proteomes" id="UP000002945"/>
    </source>
</evidence>
<organism evidence="2 3">
    <name type="scientific">Kordia algicida OT-1</name>
    <dbReference type="NCBI Taxonomy" id="391587"/>
    <lineage>
        <taxon>Bacteria</taxon>
        <taxon>Pseudomonadati</taxon>
        <taxon>Bacteroidota</taxon>
        <taxon>Flavobacteriia</taxon>
        <taxon>Flavobacteriales</taxon>
        <taxon>Flavobacteriaceae</taxon>
        <taxon>Kordia</taxon>
    </lineage>
</organism>
<sequence>MKMLKTLIVILIAISTGIILGYHYKKPNEGMLAHALSQSSEWKKDAALERIRARTSFFELSTNKPFTGEDGNRYYSGYGKFHFNWVAFFMGTISVMLIYMILTKTILLDLFQSKMKRYLK</sequence>
<evidence type="ECO:0000313" key="2">
    <source>
        <dbReference type="EMBL" id="EDP96760.1"/>
    </source>
</evidence>
<dbReference type="Proteomes" id="UP000002945">
    <property type="component" value="Unassembled WGS sequence"/>
</dbReference>
<dbReference type="EMBL" id="ABIB01000003">
    <property type="protein sequence ID" value="EDP96760.1"/>
    <property type="molecule type" value="Genomic_DNA"/>
</dbReference>
<feature type="transmembrane region" description="Helical" evidence="1">
    <location>
        <begin position="7"/>
        <end position="24"/>
    </location>
</feature>
<dbReference type="AlphaFoldDB" id="A9DR94"/>
<feature type="transmembrane region" description="Helical" evidence="1">
    <location>
        <begin position="85"/>
        <end position="111"/>
    </location>
</feature>